<evidence type="ECO:0000256" key="8">
    <source>
        <dbReference type="ARBA" id="ARBA00023306"/>
    </source>
</evidence>
<dbReference type="PANTHER" id="PTHR35851">
    <property type="entry name" value="CELL DIVISION PROTEIN FTSQ"/>
    <property type="match status" value="1"/>
</dbReference>
<dbReference type="InterPro" id="IPR013685">
    <property type="entry name" value="POTRA_FtsQ_type"/>
</dbReference>
<evidence type="ECO:0000256" key="3">
    <source>
        <dbReference type="ARBA" id="ARBA00022519"/>
    </source>
</evidence>
<dbReference type="AlphaFoldDB" id="A0A1I2K3T6"/>
<evidence type="ECO:0000259" key="10">
    <source>
        <dbReference type="PROSITE" id="PS51779"/>
    </source>
</evidence>
<dbReference type="EMBL" id="FOOC01000012">
    <property type="protein sequence ID" value="SFF60998.1"/>
    <property type="molecule type" value="Genomic_DNA"/>
</dbReference>
<keyword evidence="12" id="KW-1185">Reference proteome</keyword>
<dbReference type="InterPro" id="IPR026579">
    <property type="entry name" value="FtsQ"/>
</dbReference>
<dbReference type="OrthoDB" id="9790370at2"/>
<evidence type="ECO:0000256" key="4">
    <source>
        <dbReference type="ARBA" id="ARBA00022618"/>
    </source>
</evidence>
<evidence type="ECO:0000256" key="6">
    <source>
        <dbReference type="ARBA" id="ARBA00022989"/>
    </source>
</evidence>
<comment type="similarity">
    <text evidence="9">Belongs to the FtsQ/DivIB family. FtsQ subfamily.</text>
</comment>
<keyword evidence="8 9" id="KW-0131">Cell cycle</keyword>
<dbReference type="InterPro" id="IPR034746">
    <property type="entry name" value="POTRA"/>
</dbReference>
<organism evidence="11 12">
    <name type="scientific">Fontimonas thermophila</name>
    <dbReference type="NCBI Taxonomy" id="1076937"/>
    <lineage>
        <taxon>Bacteria</taxon>
        <taxon>Pseudomonadati</taxon>
        <taxon>Pseudomonadota</taxon>
        <taxon>Gammaproteobacteria</taxon>
        <taxon>Nevskiales</taxon>
        <taxon>Nevskiaceae</taxon>
        <taxon>Fontimonas</taxon>
    </lineage>
</organism>
<keyword evidence="3 9" id="KW-0997">Cell inner membrane</keyword>
<dbReference type="PANTHER" id="PTHR35851:SF1">
    <property type="entry name" value="CELL DIVISION PROTEIN FTSQ"/>
    <property type="match status" value="1"/>
</dbReference>
<dbReference type="Gene3D" id="3.40.50.11690">
    <property type="entry name" value="Cell division protein FtsQ/DivIB"/>
    <property type="match status" value="1"/>
</dbReference>
<comment type="function">
    <text evidence="9">Essential cell division protein. May link together the upstream cell division proteins, which are predominantly cytoplasmic, with the downstream cell division proteins, which are predominantly periplasmic. May control correct divisome assembly.</text>
</comment>
<comment type="subcellular location">
    <subcellularLocation>
        <location evidence="9">Cell inner membrane</location>
        <topology evidence="9">Single-pass type II membrane protein</topology>
    </subcellularLocation>
    <subcellularLocation>
        <location evidence="1">Membrane</location>
    </subcellularLocation>
    <text evidence="9">Localizes to the division septum.</text>
</comment>
<evidence type="ECO:0000256" key="1">
    <source>
        <dbReference type="ARBA" id="ARBA00004370"/>
    </source>
</evidence>
<reference evidence="11 12" key="1">
    <citation type="submission" date="2016-10" db="EMBL/GenBank/DDBJ databases">
        <authorList>
            <person name="de Groot N.N."/>
        </authorList>
    </citation>
    <scope>NUCLEOTIDE SEQUENCE [LARGE SCALE GENOMIC DNA]</scope>
    <source>
        <strain evidence="11 12">DSM 23609</strain>
    </source>
</reference>
<keyword evidence="4 9" id="KW-0132">Cell division</keyword>
<keyword evidence="7 9" id="KW-0472">Membrane</keyword>
<name>A0A1I2K3T6_9GAMM</name>
<dbReference type="Proteomes" id="UP000199771">
    <property type="component" value="Unassembled WGS sequence"/>
</dbReference>
<dbReference type="RefSeq" id="WP_091535028.1">
    <property type="nucleotide sequence ID" value="NZ_FOOC01000012.1"/>
</dbReference>
<keyword evidence="5 9" id="KW-0812">Transmembrane</keyword>
<dbReference type="GO" id="GO:0043093">
    <property type="term" value="P:FtsZ-dependent cytokinesis"/>
    <property type="evidence" value="ECO:0007669"/>
    <property type="project" value="UniProtKB-UniRule"/>
</dbReference>
<feature type="domain" description="POTRA" evidence="10">
    <location>
        <begin position="49"/>
        <end position="118"/>
    </location>
</feature>
<sequence>MTAMAMSPDMPLDNPVPPLRTGLRVAIGLAALLATAGGVWGFFRATGDQPVARLQIEGHLQRVDPAEIKAAVRPLLQERFAQVDLKAVHAAVVALPWVGRARVERRWPATVHLRIWEREPAAHWGQKELLDTQGVVFSPAGRDVPPLLPRLDGPPGSAGRVLAMYRELAARLQGTPFALAGLTQDARGDWTGHTTGGIALRFGRGDPTQALDTLLGPAARALAGRIEEIAYVDLRYTNGFSVGWRKPVADPQRS</sequence>
<accession>A0A1I2K3T6</accession>
<proteinExistence type="inferred from homology"/>
<dbReference type="HAMAP" id="MF_00911">
    <property type="entry name" value="FtsQ_subfam"/>
    <property type="match status" value="1"/>
</dbReference>
<evidence type="ECO:0000313" key="11">
    <source>
        <dbReference type="EMBL" id="SFF60998.1"/>
    </source>
</evidence>
<dbReference type="GO" id="GO:0032153">
    <property type="term" value="C:cell division site"/>
    <property type="evidence" value="ECO:0007669"/>
    <property type="project" value="UniProtKB-UniRule"/>
</dbReference>
<protein>
    <recommendedName>
        <fullName evidence="9">Cell division protein FtsQ</fullName>
    </recommendedName>
</protein>
<keyword evidence="6 9" id="KW-1133">Transmembrane helix</keyword>
<evidence type="ECO:0000313" key="12">
    <source>
        <dbReference type="Proteomes" id="UP000199771"/>
    </source>
</evidence>
<evidence type="ECO:0000256" key="5">
    <source>
        <dbReference type="ARBA" id="ARBA00022692"/>
    </source>
</evidence>
<dbReference type="GO" id="GO:0005886">
    <property type="term" value="C:plasma membrane"/>
    <property type="evidence" value="ECO:0007669"/>
    <property type="project" value="UniProtKB-SubCell"/>
</dbReference>
<dbReference type="GO" id="GO:0090529">
    <property type="term" value="P:cell septum assembly"/>
    <property type="evidence" value="ECO:0007669"/>
    <property type="project" value="InterPro"/>
</dbReference>
<dbReference type="Gene3D" id="3.10.20.310">
    <property type="entry name" value="membrane protein fhac"/>
    <property type="match status" value="1"/>
</dbReference>
<evidence type="ECO:0000256" key="9">
    <source>
        <dbReference type="HAMAP-Rule" id="MF_00911"/>
    </source>
</evidence>
<evidence type="ECO:0000256" key="7">
    <source>
        <dbReference type="ARBA" id="ARBA00023136"/>
    </source>
</evidence>
<dbReference type="STRING" id="1076937.SAMN04488120_11228"/>
<dbReference type="PROSITE" id="PS51779">
    <property type="entry name" value="POTRA"/>
    <property type="match status" value="1"/>
</dbReference>
<dbReference type="InterPro" id="IPR045335">
    <property type="entry name" value="FtsQ_C_sf"/>
</dbReference>
<evidence type="ECO:0000256" key="2">
    <source>
        <dbReference type="ARBA" id="ARBA00022475"/>
    </source>
</evidence>
<dbReference type="Pfam" id="PF03799">
    <property type="entry name" value="FtsQ_DivIB_C"/>
    <property type="match status" value="1"/>
</dbReference>
<gene>
    <name evidence="9" type="primary">ftsQ</name>
    <name evidence="11" type="ORF">SAMN04488120_11228</name>
</gene>
<dbReference type="Pfam" id="PF08478">
    <property type="entry name" value="POTRA_1"/>
    <property type="match status" value="1"/>
</dbReference>
<comment type="subunit">
    <text evidence="9">Part of a complex composed of FtsB, FtsL and FtsQ.</text>
</comment>
<dbReference type="InterPro" id="IPR005548">
    <property type="entry name" value="Cell_div_FtsQ/DivIB_C"/>
</dbReference>
<keyword evidence="2 9" id="KW-1003">Cell membrane</keyword>